<comment type="caution">
    <text evidence="4">The sequence shown here is derived from an EMBL/GenBank/DDBJ whole genome shotgun (WGS) entry which is preliminary data.</text>
</comment>
<protein>
    <submittedName>
        <fullName evidence="4">ADP-ribosylglycohydrolase family protein</fullName>
    </submittedName>
</protein>
<feature type="binding site" evidence="3">
    <location>
        <position position="64"/>
    </location>
    <ligand>
        <name>Mg(2+)</name>
        <dbReference type="ChEBI" id="CHEBI:18420"/>
        <label>1</label>
    </ligand>
</feature>
<evidence type="ECO:0000313" key="4">
    <source>
        <dbReference type="EMBL" id="TYB33705.1"/>
    </source>
</evidence>
<reference evidence="4 5" key="1">
    <citation type="submission" date="2019-08" db="EMBL/GenBank/DDBJ databases">
        <title>Genomic characterization of a novel candidate phylum (ARYD3) from a high temperature, high salinity tertiary oil reservoir in north central Oklahoma, USA.</title>
        <authorList>
            <person name="Youssef N.H."/>
            <person name="Yadav A."/>
            <person name="Elshahed M.S."/>
        </authorList>
    </citation>
    <scope>NUCLEOTIDE SEQUENCE [LARGE SCALE GENOMIC DNA]</scope>
    <source>
        <strain evidence="4">ARYD1</strain>
    </source>
</reference>
<comment type="cofactor">
    <cofactor evidence="3">
        <name>Mg(2+)</name>
        <dbReference type="ChEBI" id="CHEBI:18420"/>
    </cofactor>
    <text evidence="3">Binds 2 magnesium ions per subunit.</text>
</comment>
<dbReference type="RefSeq" id="WP_303700818.1">
    <property type="nucleotide sequence ID" value="NZ_VSIV01000111.1"/>
</dbReference>
<keyword evidence="2 4" id="KW-0378">Hydrolase</keyword>
<gene>
    <name evidence="4" type="ORF">FXF49_04995</name>
</gene>
<evidence type="ECO:0000256" key="3">
    <source>
        <dbReference type="PIRSR" id="PIRSR605502-1"/>
    </source>
</evidence>
<name>A0A5D0MNZ6_FLESI</name>
<sequence length="354" mass="38977">MSEKIKNRAKGAVMGAFIGDALALGPHWYYDLEKLREDYGEWVDDYTAPKKGRYHEGLNAGDISQSGYILKMLLGSIVENKGYDEKDFCRRMDNDLFSQIDGTPVSGPGNYTSQSIRDTYRNRVINNLQWGEFESHADTTEAIERTLGITAYYAGDLKKASKNVYSNTILTQSDELLASMTVAFNAVLWMLINGYPLDEKISGRLMEEVKNKTLPFHAVTGDGLAPPKKGVSEPSRLGRFASPDALLTPSFIVRAVEDPGISIEPAWKVSLVYGMPCAIYHILPSVYYLAARFKDDFELAVLHAVNSGGQNMARAMLTGALVGAQVGIDGIPGRFIEGLGEKDCLLKLTERLVG</sequence>
<evidence type="ECO:0000256" key="2">
    <source>
        <dbReference type="ARBA" id="ARBA00022801"/>
    </source>
</evidence>
<comment type="similarity">
    <text evidence="1">Belongs to the ADP-ribosylglycohydrolase family.</text>
</comment>
<dbReference type="InterPro" id="IPR050792">
    <property type="entry name" value="ADP-ribosylglycohydrolase"/>
</dbReference>
<dbReference type="GO" id="GO:0046872">
    <property type="term" value="F:metal ion binding"/>
    <property type="evidence" value="ECO:0007669"/>
    <property type="project" value="UniProtKB-KW"/>
</dbReference>
<dbReference type="PANTHER" id="PTHR16222">
    <property type="entry name" value="ADP-RIBOSYLGLYCOHYDROLASE"/>
    <property type="match status" value="1"/>
</dbReference>
<dbReference type="Pfam" id="PF03747">
    <property type="entry name" value="ADP_ribosyl_GH"/>
    <property type="match status" value="1"/>
</dbReference>
<evidence type="ECO:0000256" key="1">
    <source>
        <dbReference type="ARBA" id="ARBA00010702"/>
    </source>
</evidence>
<dbReference type="GO" id="GO:0016787">
    <property type="term" value="F:hydrolase activity"/>
    <property type="evidence" value="ECO:0007669"/>
    <property type="project" value="UniProtKB-KW"/>
</dbReference>
<proteinExistence type="inferred from homology"/>
<dbReference type="PANTHER" id="PTHR16222:SF24">
    <property type="entry name" value="ADP-RIBOSYLHYDROLASE ARH3"/>
    <property type="match status" value="1"/>
</dbReference>
<dbReference type="Proteomes" id="UP000323337">
    <property type="component" value="Unassembled WGS sequence"/>
</dbReference>
<evidence type="ECO:0000313" key="5">
    <source>
        <dbReference type="Proteomes" id="UP000323337"/>
    </source>
</evidence>
<dbReference type="InterPro" id="IPR005502">
    <property type="entry name" value="Ribosyl_crysJ1"/>
</dbReference>
<accession>A0A5D0MNZ6</accession>
<dbReference type="SUPFAM" id="SSF101478">
    <property type="entry name" value="ADP-ribosylglycohydrolase"/>
    <property type="match status" value="1"/>
</dbReference>
<dbReference type="InterPro" id="IPR036705">
    <property type="entry name" value="Ribosyl_crysJ1_sf"/>
</dbReference>
<dbReference type="Gene3D" id="1.10.4080.10">
    <property type="entry name" value="ADP-ribosylation/Crystallin J1"/>
    <property type="match status" value="1"/>
</dbReference>
<keyword evidence="3" id="KW-0460">Magnesium</keyword>
<dbReference type="AlphaFoldDB" id="A0A5D0MNZ6"/>
<dbReference type="EMBL" id="VSIV01000111">
    <property type="protein sequence ID" value="TYB33705.1"/>
    <property type="molecule type" value="Genomic_DNA"/>
</dbReference>
<keyword evidence="3" id="KW-0479">Metal-binding</keyword>
<organism evidence="4 5">
    <name type="scientific">Flexistipes sinusarabici</name>
    <dbReference type="NCBI Taxonomy" id="2352"/>
    <lineage>
        <taxon>Bacteria</taxon>
        <taxon>Pseudomonadati</taxon>
        <taxon>Deferribacterota</taxon>
        <taxon>Deferribacteres</taxon>
        <taxon>Deferribacterales</taxon>
        <taxon>Flexistipitaceae</taxon>
        <taxon>Flexistipes</taxon>
    </lineage>
</organism>